<protein>
    <submittedName>
        <fullName evidence="1">2OG-Fe(II) oxygenase</fullName>
    </submittedName>
</protein>
<gene>
    <name evidence="1" type="ORF">HRJ53_16115</name>
</gene>
<keyword evidence="2" id="KW-1185">Reference proteome</keyword>
<evidence type="ECO:0000313" key="2">
    <source>
        <dbReference type="Proteomes" id="UP000567293"/>
    </source>
</evidence>
<evidence type="ECO:0000313" key="1">
    <source>
        <dbReference type="EMBL" id="MBA0086506.1"/>
    </source>
</evidence>
<comment type="caution">
    <text evidence="1">The sequence shown here is derived from an EMBL/GenBank/DDBJ whole genome shotgun (WGS) entry which is preliminary data.</text>
</comment>
<dbReference type="Pfam" id="PF09859">
    <property type="entry name" value="Oxygenase-NA"/>
    <property type="match status" value="1"/>
</dbReference>
<organism evidence="1 2">
    <name type="scientific">Candidatus Acidiferrum panamense</name>
    <dbReference type="NCBI Taxonomy" id="2741543"/>
    <lineage>
        <taxon>Bacteria</taxon>
        <taxon>Pseudomonadati</taxon>
        <taxon>Acidobacteriota</taxon>
        <taxon>Terriglobia</taxon>
        <taxon>Candidatus Acidiferrales</taxon>
        <taxon>Candidatus Acidiferrum</taxon>
    </lineage>
</organism>
<sequence>MAALDWEAVGNSLCERGHAVTPPILSPEECISLVAMYAEASRFRSQIVMERYRFGVGDYKYFGNPLPEIVSSLRTSAYPHLAKVANHWADLLGDERPRFPPEHEAFLRICHKAGQIKPTPLLLHYEAGGYNCLHQDIYGEIAFPLQMVFLLGQPGRVWEGGEFLLVEQQPRAQSRAEVVHADQGQAIIFTTRHRPVRGTRGYYRVNLKHGVSRVDRGTRYTLGIIFHDAK</sequence>
<dbReference type="InterPro" id="IPR018655">
    <property type="entry name" value="DUF2086"/>
</dbReference>
<dbReference type="EMBL" id="JACDQQ010001546">
    <property type="protein sequence ID" value="MBA0086506.1"/>
    <property type="molecule type" value="Genomic_DNA"/>
</dbReference>
<dbReference type="Gene3D" id="2.60.120.620">
    <property type="entry name" value="q2cbj1_9rhob like domain"/>
    <property type="match status" value="1"/>
</dbReference>
<proteinExistence type="predicted"/>
<dbReference type="Proteomes" id="UP000567293">
    <property type="component" value="Unassembled WGS sequence"/>
</dbReference>
<accession>A0A7V8SY33</accession>
<reference evidence="1" key="1">
    <citation type="submission" date="2020-06" db="EMBL/GenBank/DDBJ databases">
        <title>Legume-microbial interactions unlock mineral nutrients during tropical forest succession.</title>
        <authorList>
            <person name="Epihov D.Z."/>
        </authorList>
    </citation>
    <scope>NUCLEOTIDE SEQUENCE [LARGE SCALE GENOMIC DNA]</scope>
    <source>
        <strain evidence="1">Pan2503</strain>
    </source>
</reference>
<dbReference type="AlphaFoldDB" id="A0A7V8SY33"/>
<name>A0A7V8SY33_9BACT</name>